<evidence type="ECO:0000256" key="8">
    <source>
        <dbReference type="RuleBase" id="RU000304"/>
    </source>
</evidence>
<evidence type="ECO:0000313" key="12">
    <source>
        <dbReference type="Proteomes" id="UP001149090"/>
    </source>
</evidence>
<dbReference type="Proteomes" id="UP001149090">
    <property type="component" value="Unassembled WGS sequence"/>
</dbReference>
<dbReference type="PROSITE" id="PS50011">
    <property type="entry name" value="PROTEIN_KINASE_DOM"/>
    <property type="match status" value="1"/>
</dbReference>
<dbReference type="OMA" id="QMLCGSI"/>
<dbReference type="GO" id="GO:0004674">
    <property type="term" value="F:protein serine/threonine kinase activity"/>
    <property type="evidence" value="ECO:0007669"/>
    <property type="project" value="UniProtKB-KW"/>
</dbReference>
<dbReference type="PROSITE" id="PS00107">
    <property type="entry name" value="PROTEIN_KINASE_ATP"/>
    <property type="match status" value="1"/>
</dbReference>
<dbReference type="OrthoDB" id="63267at2759"/>
<dbReference type="InterPro" id="IPR011009">
    <property type="entry name" value="Kinase-like_dom_sf"/>
</dbReference>
<evidence type="ECO:0000256" key="4">
    <source>
        <dbReference type="ARBA" id="ARBA00022741"/>
    </source>
</evidence>
<keyword evidence="4 7" id="KW-0547">Nucleotide-binding</keyword>
<feature type="binding site" evidence="7">
    <location>
        <position position="54"/>
    </location>
    <ligand>
        <name>ATP</name>
        <dbReference type="ChEBI" id="CHEBI:30616"/>
    </ligand>
</feature>
<dbReference type="SMART" id="SM00220">
    <property type="entry name" value="S_TKc"/>
    <property type="match status" value="1"/>
</dbReference>
<dbReference type="CDD" id="cd05123">
    <property type="entry name" value="STKc_AGC"/>
    <property type="match status" value="1"/>
</dbReference>
<evidence type="ECO:0000313" key="11">
    <source>
        <dbReference type="EMBL" id="KAJ5075232.1"/>
    </source>
</evidence>
<keyword evidence="12" id="KW-1185">Reference proteome</keyword>
<keyword evidence="3" id="KW-0808">Transferase</keyword>
<dbReference type="GO" id="GO:0005524">
    <property type="term" value="F:ATP binding"/>
    <property type="evidence" value="ECO:0007669"/>
    <property type="project" value="UniProtKB-UniRule"/>
</dbReference>
<keyword evidence="6 7" id="KW-0067">ATP-binding</keyword>
<dbReference type="PROSITE" id="PS00108">
    <property type="entry name" value="PROTEIN_KINASE_ST"/>
    <property type="match status" value="1"/>
</dbReference>
<comment type="similarity">
    <text evidence="8">Belongs to the protein kinase superfamily.</text>
</comment>
<gene>
    <name evidence="11" type="ORF">M0811_07585</name>
</gene>
<keyword evidence="1 8" id="KW-0723">Serine/threonine-protein kinase</keyword>
<feature type="domain" description="AGC-kinase C-terminal" evidence="10">
    <location>
        <begin position="278"/>
        <end position="347"/>
    </location>
</feature>
<dbReference type="Gene3D" id="1.10.510.10">
    <property type="entry name" value="Transferase(Phosphotransferase) domain 1"/>
    <property type="match status" value="1"/>
</dbReference>
<dbReference type="InterPro" id="IPR045270">
    <property type="entry name" value="STKc_AGC"/>
</dbReference>
<dbReference type="PROSITE" id="PS51285">
    <property type="entry name" value="AGC_KINASE_CTER"/>
    <property type="match status" value="1"/>
</dbReference>
<evidence type="ECO:0000256" key="2">
    <source>
        <dbReference type="ARBA" id="ARBA00022553"/>
    </source>
</evidence>
<evidence type="ECO:0000256" key="5">
    <source>
        <dbReference type="ARBA" id="ARBA00022777"/>
    </source>
</evidence>
<sequence length="354" mass="41090">MGNLISCSIDKKKKETKASDFEIICKIGKGSNSNVFLVKKKNTCQYFAMKTIKKKSIKSDKKLERILTELEALTTVRNPFVVQIYYAFVSEKYVCFVMDFVNGGELFFHLNQKVEFSENRILLYAAEIIYALKHIHKAGFIYRDLKPENILLDKNGHICLTDFGIAKKIGKFSRTNSFCGSIGYIAPEVLTGQKYSFEVDFYSLGVLLYEMKHKSFPFEQNQTNEQKESNNVNDLVFSDSCSDEFQSLVKSLLENDPEKRLGFGKKGYKDVMNHPFFVNINWKILSQKKYIPEYVPKIQNNFDISMIDSSFIKEKVSKCFVDSTSEMDHFLFKNFCFDIEKEKSKKKISKRKIQ</sequence>
<evidence type="ECO:0000259" key="9">
    <source>
        <dbReference type="PROSITE" id="PS50011"/>
    </source>
</evidence>
<dbReference type="InterPro" id="IPR017441">
    <property type="entry name" value="Protein_kinase_ATP_BS"/>
</dbReference>
<keyword evidence="2" id="KW-0597">Phosphoprotein</keyword>
<proteinExistence type="inferred from homology"/>
<evidence type="ECO:0000256" key="3">
    <source>
        <dbReference type="ARBA" id="ARBA00022679"/>
    </source>
</evidence>
<evidence type="ECO:0000256" key="7">
    <source>
        <dbReference type="PROSITE-ProRule" id="PRU10141"/>
    </source>
</evidence>
<accession>A0A9Q0LLW5</accession>
<dbReference type="AlphaFoldDB" id="A0A9Q0LLW5"/>
<feature type="domain" description="Protein kinase" evidence="9">
    <location>
        <begin position="21"/>
        <end position="277"/>
    </location>
</feature>
<protein>
    <submittedName>
        <fullName evidence="11">Non-specific serine/threonine protein kinase</fullName>
    </submittedName>
</protein>
<dbReference type="InterPro" id="IPR000719">
    <property type="entry name" value="Prot_kinase_dom"/>
</dbReference>
<dbReference type="PANTHER" id="PTHR24351">
    <property type="entry name" value="RIBOSOMAL PROTEIN S6 KINASE"/>
    <property type="match status" value="1"/>
</dbReference>
<dbReference type="InterPro" id="IPR008271">
    <property type="entry name" value="Ser/Thr_kinase_AS"/>
</dbReference>
<comment type="caution">
    <text evidence="11">The sequence shown here is derived from an EMBL/GenBank/DDBJ whole genome shotgun (WGS) entry which is preliminary data.</text>
</comment>
<keyword evidence="5 11" id="KW-0418">Kinase</keyword>
<dbReference type="FunFam" id="1.10.510.10:FF:000008">
    <property type="entry name" value="Non-specific serine/threonine protein kinase"/>
    <property type="match status" value="1"/>
</dbReference>
<evidence type="ECO:0000256" key="6">
    <source>
        <dbReference type="ARBA" id="ARBA00022840"/>
    </source>
</evidence>
<evidence type="ECO:0000259" key="10">
    <source>
        <dbReference type="PROSITE" id="PS51285"/>
    </source>
</evidence>
<reference evidence="11" key="1">
    <citation type="submission" date="2022-10" db="EMBL/GenBank/DDBJ databases">
        <title>Novel sulphate-reducing endosymbionts in the free-living metamonad Anaeramoeba.</title>
        <authorList>
            <person name="Jerlstrom-Hultqvist J."/>
            <person name="Cepicka I."/>
            <person name="Gallot-Lavallee L."/>
            <person name="Salas-Leiva D."/>
            <person name="Curtis B.A."/>
            <person name="Zahonova K."/>
            <person name="Pipaliya S."/>
            <person name="Dacks J."/>
            <person name="Roger A.J."/>
        </authorList>
    </citation>
    <scope>NUCLEOTIDE SEQUENCE</scope>
    <source>
        <strain evidence="11">BMAN</strain>
    </source>
</reference>
<dbReference type="Pfam" id="PF00069">
    <property type="entry name" value="Pkinase"/>
    <property type="match status" value="1"/>
</dbReference>
<name>A0A9Q0LLW5_ANAIG</name>
<dbReference type="Gene3D" id="3.30.200.20">
    <property type="entry name" value="Phosphorylase Kinase, domain 1"/>
    <property type="match status" value="1"/>
</dbReference>
<evidence type="ECO:0000256" key="1">
    <source>
        <dbReference type="ARBA" id="ARBA00022527"/>
    </source>
</evidence>
<organism evidence="11 12">
    <name type="scientific">Anaeramoeba ignava</name>
    <name type="common">Anaerobic marine amoeba</name>
    <dbReference type="NCBI Taxonomy" id="1746090"/>
    <lineage>
        <taxon>Eukaryota</taxon>
        <taxon>Metamonada</taxon>
        <taxon>Anaeramoebidae</taxon>
        <taxon>Anaeramoeba</taxon>
    </lineage>
</organism>
<dbReference type="InterPro" id="IPR000961">
    <property type="entry name" value="AGC-kinase_C"/>
</dbReference>
<dbReference type="SUPFAM" id="SSF56112">
    <property type="entry name" value="Protein kinase-like (PK-like)"/>
    <property type="match status" value="1"/>
</dbReference>
<dbReference type="EMBL" id="JAPDFW010000066">
    <property type="protein sequence ID" value="KAJ5075232.1"/>
    <property type="molecule type" value="Genomic_DNA"/>
</dbReference>